<keyword evidence="1" id="KW-0472">Membrane</keyword>
<feature type="transmembrane region" description="Helical" evidence="1">
    <location>
        <begin position="143"/>
        <end position="164"/>
    </location>
</feature>
<keyword evidence="3" id="KW-1185">Reference proteome</keyword>
<proteinExistence type="predicted"/>
<reference evidence="2" key="3">
    <citation type="submission" date="2015-04" db="UniProtKB">
        <authorList>
            <consortium name="EnsemblPlants"/>
        </authorList>
    </citation>
    <scope>IDENTIFICATION</scope>
</reference>
<feature type="transmembrane region" description="Helical" evidence="1">
    <location>
        <begin position="109"/>
        <end position="131"/>
    </location>
</feature>
<reference evidence="2 3" key="1">
    <citation type="submission" date="2012-08" db="EMBL/GenBank/DDBJ databases">
        <title>Oryza genome evolution.</title>
        <authorList>
            <person name="Wing R.A."/>
        </authorList>
    </citation>
    <scope>NUCLEOTIDE SEQUENCE</scope>
</reference>
<feature type="transmembrane region" description="Helical" evidence="1">
    <location>
        <begin position="75"/>
        <end position="93"/>
    </location>
</feature>
<protein>
    <submittedName>
        <fullName evidence="2">Uncharacterized protein</fullName>
    </submittedName>
</protein>
<name>A0A0D9X7V3_9ORYZ</name>
<feature type="transmembrane region" description="Helical" evidence="1">
    <location>
        <begin position="31"/>
        <end position="49"/>
    </location>
</feature>
<keyword evidence="1" id="KW-1133">Transmembrane helix</keyword>
<evidence type="ECO:0000313" key="2">
    <source>
        <dbReference type="EnsemblPlants" id="LPERR08G12180.1"/>
    </source>
</evidence>
<sequence>MAAQLHTRLADAARATTNAIHASLRRVASEAAAAAALGAVWVVCALYIANAAARCARLAAGAGGSLLQDDRCRVSMEYALFILYASLIGWRILRRLDAREKLDELESRLLMIAVTPLPCSLGLILFGSAIVLAKPPDPAMAEIGSIIASVGWLGISIDLCCLGIPHAMLRLWKPLSVQNGRTVRAVVVSILVQLY</sequence>
<evidence type="ECO:0000256" key="1">
    <source>
        <dbReference type="SAM" id="Phobius"/>
    </source>
</evidence>
<evidence type="ECO:0000313" key="3">
    <source>
        <dbReference type="Proteomes" id="UP000032180"/>
    </source>
</evidence>
<dbReference type="EnsemblPlants" id="LPERR08G12180.1">
    <property type="protein sequence ID" value="LPERR08G12180.1"/>
    <property type="gene ID" value="LPERR08G12180"/>
</dbReference>
<dbReference type="AlphaFoldDB" id="A0A0D9X7V3"/>
<dbReference type="Proteomes" id="UP000032180">
    <property type="component" value="Chromosome 8"/>
</dbReference>
<reference evidence="3" key="2">
    <citation type="submission" date="2013-12" db="EMBL/GenBank/DDBJ databases">
        <authorList>
            <person name="Yu Y."/>
            <person name="Lee S."/>
            <person name="de Baynast K."/>
            <person name="Wissotski M."/>
            <person name="Liu L."/>
            <person name="Talag J."/>
            <person name="Goicoechea J."/>
            <person name="Angelova A."/>
            <person name="Jetty R."/>
            <person name="Kudrna D."/>
            <person name="Golser W."/>
            <person name="Rivera L."/>
            <person name="Zhang J."/>
            <person name="Wing R."/>
        </authorList>
    </citation>
    <scope>NUCLEOTIDE SEQUENCE</scope>
</reference>
<dbReference type="HOGENOM" id="CLU_1263335_0_0_1"/>
<dbReference type="Gramene" id="LPERR08G12180.1">
    <property type="protein sequence ID" value="LPERR08G12180.1"/>
    <property type="gene ID" value="LPERR08G12180"/>
</dbReference>
<accession>A0A0D9X7V3</accession>
<keyword evidence="1" id="KW-0812">Transmembrane</keyword>
<organism evidence="2 3">
    <name type="scientific">Leersia perrieri</name>
    <dbReference type="NCBI Taxonomy" id="77586"/>
    <lineage>
        <taxon>Eukaryota</taxon>
        <taxon>Viridiplantae</taxon>
        <taxon>Streptophyta</taxon>
        <taxon>Embryophyta</taxon>
        <taxon>Tracheophyta</taxon>
        <taxon>Spermatophyta</taxon>
        <taxon>Magnoliopsida</taxon>
        <taxon>Liliopsida</taxon>
        <taxon>Poales</taxon>
        <taxon>Poaceae</taxon>
        <taxon>BOP clade</taxon>
        <taxon>Oryzoideae</taxon>
        <taxon>Oryzeae</taxon>
        <taxon>Oryzinae</taxon>
        <taxon>Leersia</taxon>
    </lineage>
</organism>